<dbReference type="SUPFAM" id="SSF56281">
    <property type="entry name" value="Metallo-hydrolase/oxidoreductase"/>
    <property type="match status" value="1"/>
</dbReference>
<comment type="caution">
    <text evidence="6">The sequence shown here is derived from an EMBL/GenBank/DDBJ whole genome shotgun (WGS) entry which is preliminary data.</text>
</comment>
<keyword evidence="7" id="KW-1185">Reference proteome</keyword>
<gene>
    <name evidence="6" type="ORF">QTN47_11160</name>
</gene>
<keyword evidence="5" id="KW-0732">Signal</keyword>
<keyword evidence="2 4" id="KW-0114">cAMP</keyword>
<evidence type="ECO:0000313" key="6">
    <source>
        <dbReference type="EMBL" id="MEX6688057.1"/>
    </source>
</evidence>
<protein>
    <submittedName>
        <fullName evidence="6">3',5'-cyclic-nucleotide phosphodiesterase</fullName>
        <ecNumber evidence="6">3.1.4.17</ecNumber>
    </submittedName>
</protein>
<name>A0ABV3ZDU9_9BACT</name>
<evidence type="ECO:0000256" key="4">
    <source>
        <dbReference type="PIRNR" id="PIRNR000962"/>
    </source>
</evidence>
<proteinExistence type="inferred from homology"/>
<dbReference type="CDD" id="cd07735">
    <property type="entry name" value="class_II_PDE_MBL-fold"/>
    <property type="match status" value="1"/>
</dbReference>
<dbReference type="PRINTS" id="PR00388">
    <property type="entry name" value="PDIESTERASE2"/>
</dbReference>
<reference evidence="6 7" key="1">
    <citation type="submission" date="2023-07" db="EMBL/GenBank/DDBJ databases">
        <authorList>
            <person name="Lian W.-H."/>
        </authorList>
    </citation>
    <scope>NUCLEOTIDE SEQUENCE [LARGE SCALE GENOMIC DNA]</scope>
    <source>
        <strain evidence="6 7">SYSU DXS3180</strain>
    </source>
</reference>
<dbReference type="InterPro" id="IPR036866">
    <property type="entry name" value="RibonucZ/Hydroxyglut_hydro"/>
</dbReference>
<evidence type="ECO:0000256" key="1">
    <source>
        <dbReference type="ARBA" id="ARBA00022801"/>
    </source>
</evidence>
<dbReference type="EC" id="3.1.4.17" evidence="6"/>
<dbReference type="GO" id="GO:0004114">
    <property type="term" value="F:3',5'-cyclic-nucleotide phosphodiesterase activity"/>
    <property type="evidence" value="ECO:0007669"/>
    <property type="project" value="UniProtKB-EC"/>
</dbReference>
<dbReference type="InterPro" id="IPR024225">
    <property type="entry name" value="cAMP-PdiesteraseII_CS"/>
</dbReference>
<keyword evidence="1 4" id="KW-0378">Hydrolase</keyword>
<comment type="similarity">
    <text evidence="3 4">Belongs to the cyclic nucleotide phosphodiesterase class-II family.</text>
</comment>
<dbReference type="PANTHER" id="PTHR28283">
    <property type="entry name" value="3',5'-CYCLIC-NUCLEOTIDE PHOSPHODIESTERASE 1"/>
    <property type="match status" value="1"/>
</dbReference>
<feature type="signal peptide" evidence="5">
    <location>
        <begin position="1"/>
        <end position="19"/>
    </location>
</feature>
<feature type="chain" id="PRO_5047105041" evidence="5">
    <location>
        <begin position="20"/>
        <end position="313"/>
    </location>
</feature>
<dbReference type="EMBL" id="JAULBC010000003">
    <property type="protein sequence ID" value="MEX6688057.1"/>
    <property type="molecule type" value="Genomic_DNA"/>
</dbReference>
<dbReference type="PROSITE" id="PS00607">
    <property type="entry name" value="PDEASE_II"/>
    <property type="match status" value="1"/>
</dbReference>
<evidence type="ECO:0000256" key="3">
    <source>
        <dbReference type="ARBA" id="ARBA00025762"/>
    </source>
</evidence>
<dbReference type="Proteomes" id="UP001560573">
    <property type="component" value="Unassembled WGS sequence"/>
</dbReference>
<dbReference type="InterPro" id="IPR000396">
    <property type="entry name" value="Pdiesterase2"/>
</dbReference>
<accession>A0ABV3ZDU9</accession>
<evidence type="ECO:0000313" key="7">
    <source>
        <dbReference type="Proteomes" id="UP001560573"/>
    </source>
</evidence>
<dbReference type="Gene3D" id="3.60.15.10">
    <property type="entry name" value="Ribonuclease Z/Hydroxyacylglutathione hydrolase-like"/>
    <property type="match status" value="1"/>
</dbReference>
<dbReference type="PIRSF" id="PIRSF000962">
    <property type="entry name" value="Cyc_nuc_PDEase"/>
    <property type="match status" value="1"/>
</dbReference>
<sequence length="313" mass="35022">MFRSALFFLLLFSCFFAGAQSFKIVPLGVKGGADESNLSSYMIASDSSDSYVCLDAGTLHYGIEKAIDEGVLAGNAGDIMKRNIKGYLISHPHLDHLSGLIINSPDDTVKAIYGLQFCLDVLKDKYFTWKSWANFANEGDKPALNKYHYVTLTEDNEVPLEHTSMTVKPFELSHSSPFLSTAFLVKSADAYVLYLGDTGSDEVEKSDRLSRLWNQVAPLVKSKQLKAIFIEVSFPDEQPEKQLFGHLTPRLLMKEMHVLQSLAGEKSLQNFPIVITHIKPAGNNEALIRQELQQTNPLQLKLVFPEQGKMLRF</sequence>
<dbReference type="PANTHER" id="PTHR28283:SF1">
    <property type="entry name" value="3',5'-CYCLIC-NUCLEOTIDE PHOSPHODIESTERASE 1"/>
    <property type="match status" value="1"/>
</dbReference>
<organism evidence="6 7">
    <name type="scientific">Danxiaibacter flavus</name>
    <dbReference type="NCBI Taxonomy" id="3049108"/>
    <lineage>
        <taxon>Bacteria</taxon>
        <taxon>Pseudomonadati</taxon>
        <taxon>Bacteroidota</taxon>
        <taxon>Chitinophagia</taxon>
        <taxon>Chitinophagales</taxon>
        <taxon>Chitinophagaceae</taxon>
        <taxon>Danxiaibacter</taxon>
    </lineage>
</organism>
<evidence type="ECO:0000256" key="2">
    <source>
        <dbReference type="ARBA" id="ARBA00023149"/>
    </source>
</evidence>
<dbReference type="Pfam" id="PF02112">
    <property type="entry name" value="PDEase_II"/>
    <property type="match status" value="1"/>
</dbReference>
<evidence type="ECO:0000256" key="5">
    <source>
        <dbReference type="SAM" id="SignalP"/>
    </source>
</evidence>